<accession>A0AAV2BZ76</accession>
<evidence type="ECO:0000313" key="2">
    <source>
        <dbReference type="EMBL" id="CAL1300663.1"/>
    </source>
</evidence>
<protein>
    <submittedName>
        <fullName evidence="2">Uncharacterized protein</fullName>
    </submittedName>
</protein>
<keyword evidence="3" id="KW-1185">Reference proteome</keyword>
<dbReference type="AlphaFoldDB" id="A0AAV2BZ76"/>
<feature type="region of interest" description="Disordered" evidence="1">
    <location>
        <begin position="1"/>
        <end position="35"/>
    </location>
</feature>
<sequence length="35" mass="4409">MKTAQCRKKGLKNSPMEQERKMRIPDRYQRRWAMR</sequence>
<dbReference type="EMBL" id="CAXIEN010000569">
    <property type="protein sequence ID" value="CAL1300663.1"/>
    <property type="molecule type" value="Genomic_DNA"/>
</dbReference>
<evidence type="ECO:0000313" key="3">
    <source>
        <dbReference type="Proteomes" id="UP001497382"/>
    </source>
</evidence>
<name>A0AAV2BZ76_9ARAC</name>
<feature type="compositionally biased region" description="Basic and acidic residues" evidence="1">
    <location>
        <begin position="17"/>
        <end position="29"/>
    </location>
</feature>
<gene>
    <name evidence="2" type="ORF">LARSCL_LOCUS22049</name>
</gene>
<reference evidence="2 3" key="1">
    <citation type="submission" date="2024-04" db="EMBL/GenBank/DDBJ databases">
        <authorList>
            <person name="Rising A."/>
            <person name="Reimegard J."/>
            <person name="Sonavane S."/>
            <person name="Akerstrom W."/>
            <person name="Nylinder S."/>
            <person name="Hedman E."/>
            <person name="Kallberg Y."/>
        </authorList>
    </citation>
    <scope>NUCLEOTIDE SEQUENCE [LARGE SCALE GENOMIC DNA]</scope>
</reference>
<comment type="caution">
    <text evidence="2">The sequence shown here is derived from an EMBL/GenBank/DDBJ whole genome shotgun (WGS) entry which is preliminary data.</text>
</comment>
<feature type="non-terminal residue" evidence="2">
    <location>
        <position position="35"/>
    </location>
</feature>
<feature type="compositionally biased region" description="Basic residues" evidence="1">
    <location>
        <begin position="1"/>
        <end position="11"/>
    </location>
</feature>
<proteinExistence type="predicted"/>
<organism evidence="2 3">
    <name type="scientific">Larinioides sclopetarius</name>
    <dbReference type="NCBI Taxonomy" id="280406"/>
    <lineage>
        <taxon>Eukaryota</taxon>
        <taxon>Metazoa</taxon>
        <taxon>Ecdysozoa</taxon>
        <taxon>Arthropoda</taxon>
        <taxon>Chelicerata</taxon>
        <taxon>Arachnida</taxon>
        <taxon>Araneae</taxon>
        <taxon>Araneomorphae</taxon>
        <taxon>Entelegynae</taxon>
        <taxon>Araneoidea</taxon>
        <taxon>Araneidae</taxon>
        <taxon>Larinioides</taxon>
    </lineage>
</organism>
<evidence type="ECO:0000256" key="1">
    <source>
        <dbReference type="SAM" id="MobiDB-lite"/>
    </source>
</evidence>
<dbReference type="Proteomes" id="UP001497382">
    <property type="component" value="Unassembled WGS sequence"/>
</dbReference>